<evidence type="ECO:0000313" key="1">
    <source>
        <dbReference type="EMBL" id="QCI68846.1"/>
    </source>
</evidence>
<evidence type="ECO:0000313" key="2">
    <source>
        <dbReference type="Proteomes" id="UP000298781"/>
    </source>
</evidence>
<gene>
    <name evidence="1" type="ORF">E8M01_34220</name>
</gene>
<dbReference type="OrthoDB" id="8481638at2"/>
<sequence>MTWNYRMVRRADGSGFALFEVFYNDAGGATAMSARPATLDVTAEEGPERLIREIELALEDARTLGVIDEAAILANAKARDADGTGVQLDSGTGGAHGTE</sequence>
<reference evidence="1 2" key="1">
    <citation type="submission" date="2019-04" db="EMBL/GenBank/DDBJ databases">
        <title>Phreatobacter aquaticus sp. nov.</title>
        <authorList>
            <person name="Choi A."/>
        </authorList>
    </citation>
    <scope>NUCLEOTIDE SEQUENCE [LARGE SCALE GENOMIC DNA]</scope>
    <source>
        <strain evidence="1 2">KCTC 52518</strain>
    </source>
</reference>
<dbReference type="KEGG" id="pstg:E8M01_34220"/>
<dbReference type="AlphaFoldDB" id="A0A4D7BII4"/>
<dbReference type="RefSeq" id="WP_136964261.1">
    <property type="nucleotide sequence ID" value="NZ_CP039690.1"/>
</dbReference>
<keyword evidence="2" id="KW-1185">Reference proteome</keyword>
<dbReference type="EMBL" id="CP039690">
    <property type="protein sequence ID" value="QCI68846.1"/>
    <property type="molecule type" value="Genomic_DNA"/>
</dbReference>
<accession>A0A4D7BII4</accession>
<protein>
    <submittedName>
        <fullName evidence="1">Uncharacterized protein</fullName>
    </submittedName>
</protein>
<proteinExistence type="predicted"/>
<dbReference type="Proteomes" id="UP000298781">
    <property type="component" value="Chromosome"/>
</dbReference>
<organism evidence="1 2">
    <name type="scientific">Phreatobacter stygius</name>
    <dbReference type="NCBI Taxonomy" id="1940610"/>
    <lineage>
        <taxon>Bacteria</taxon>
        <taxon>Pseudomonadati</taxon>
        <taxon>Pseudomonadota</taxon>
        <taxon>Alphaproteobacteria</taxon>
        <taxon>Hyphomicrobiales</taxon>
        <taxon>Phreatobacteraceae</taxon>
        <taxon>Phreatobacter</taxon>
    </lineage>
</organism>
<name>A0A4D7BII4_9HYPH</name>